<dbReference type="GO" id="GO:0040029">
    <property type="term" value="P:epigenetic regulation of gene expression"/>
    <property type="evidence" value="ECO:0007669"/>
    <property type="project" value="TreeGrafter"/>
</dbReference>
<dbReference type="OrthoDB" id="9808367at2"/>
<evidence type="ECO:0000256" key="1">
    <source>
        <dbReference type="ARBA" id="ARBA00005947"/>
    </source>
</evidence>
<feature type="domain" description="Histone deacetylase" evidence="2">
    <location>
        <begin position="20"/>
        <end position="305"/>
    </location>
</feature>
<dbReference type="PANTHER" id="PTHR10625:SF10">
    <property type="entry name" value="HISTONE DEACETYLASE HDAC1"/>
    <property type="match status" value="1"/>
</dbReference>
<evidence type="ECO:0000259" key="2">
    <source>
        <dbReference type="Pfam" id="PF00850"/>
    </source>
</evidence>
<protein>
    <submittedName>
        <fullName evidence="3">Acetoin utilization protein</fullName>
    </submittedName>
</protein>
<dbReference type="AlphaFoldDB" id="A0A512DKK2"/>
<dbReference type="GO" id="GO:0004407">
    <property type="term" value="F:histone deacetylase activity"/>
    <property type="evidence" value="ECO:0007669"/>
    <property type="project" value="TreeGrafter"/>
</dbReference>
<dbReference type="Pfam" id="PF00850">
    <property type="entry name" value="Hist_deacetyl"/>
    <property type="match status" value="1"/>
</dbReference>
<dbReference type="Proteomes" id="UP000321523">
    <property type="component" value="Unassembled WGS sequence"/>
</dbReference>
<name>A0A512DKK2_9PROT</name>
<dbReference type="RefSeq" id="WP_044426001.1">
    <property type="nucleotide sequence ID" value="NZ_BJYZ01000003.1"/>
</dbReference>
<dbReference type="InterPro" id="IPR037138">
    <property type="entry name" value="His_deacetylse_dom_sf"/>
</dbReference>
<comment type="caution">
    <text evidence="3">The sequence shown here is derived from an EMBL/GenBank/DDBJ whole genome shotgun (WGS) entry which is preliminary data.</text>
</comment>
<dbReference type="InterPro" id="IPR023801">
    <property type="entry name" value="His_deacetylse_dom"/>
</dbReference>
<organism evidence="3 4">
    <name type="scientific">Skermanella aerolata</name>
    <dbReference type="NCBI Taxonomy" id="393310"/>
    <lineage>
        <taxon>Bacteria</taxon>
        <taxon>Pseudomonadati</taxon>
        <taxon>Pseudomonadota</taxon>
        <taxon>Alphaproteobacteria</taxon>
        <taxon>Rhodospirillales</taxon>
        <taxon>Azospirillaceae</taxon>
        <taxon>Skermanella</taxon>
    </lineage>
</organism>
<dbReference type="SUPFAM" id="SSF52768">
    <property type="entry name" value="Arginase/deacetylase"/>
    <property type="match status" value="1"/>
</dbReference>
<reference evidence="3 4" key="1">
    <citation type="submission" date="2019-07" db="EMBL/GenBank/DDBJ databases">
        <title>Whole genome shotgun sequence of Skermanella aerolata NBRC 106429.</title>
        <authorList>
            <person name="Hosoyama A."/>
            <person name="Uohara A."/>
            <person name="Ohji S."/>
            <person name="Ichikawa N."/>
        </authorList>
    </citation>
    <scope>NUCLEOTIDE SEQUENCE [LARGE SCALE GENOMIC DNA]</scope>
    <source>
        <strain evidence="3 4">NBRC 106429</strain>
    </source>
</reference>
<keyword evidence="4" id="KW-1185">Reference proteome</keyword>
<dbReference type="InterPro" id="IPR000286">
    <property type="entry name" value="HDACs"/>
</dbReference>
<accession>A0A512DKK2</accession>
<dbReference type="Gene3D" id="3.40.800.20">
    <property type="entry name" value="Histone deacetylase domain"/>
    <property type="match status" value="1"/>
</dbReference>
<gene>
    <name evidence="3" type="ORF">SAE02_11490</name>
</gene>
<dbReference type="PANTHER" id="PTHR10625">
    <property type="entry name" value="HISTONE DEACETYLASE HDAC1-RELATED"/>
    <property type="match status" value="1"/>
</dbReference>
<dbReference type="EMBL" id="BJYZ01000003">
    <property type="protein sequence ID" value="GEO37001.1"/>
    <property type="molecule type" value="Genomic_DNA"/>
</dbReference>
<proteinExistence type="inferred from homology"/>
<evidence type="ECO:0000313" key="3">
    <source>
        <dbReference type="EMBL" id="GEO37001.1"/>
    </source>
</evidence>
<sequence>MYTSLFSHPSCIEHDTGIGHPECPERLKAVLAALEGEAFHFLDRREAPRAEVEQLARVHPVAYIERVLASIPAEGHVELDNDTILSPSSGEAALRAAGAVCAAVDAVMTGEARNAFCATRPPGHHAEIAKAMGFCLFNNVAVGAEQARKVHGISRVAVIDFDVHHGNGTQDIFQNDPGLFYASIHQAPLYPGTGFVEERGVADNIVNVPLPAMSGSPEFRHAMSSRIFPALEHFLPELIMISAGFDAHTRDPLASLHLVDDDYVWVTRKLGEFAREYCGARIVSTLEGGYDIRALASSCAAHVQELMAA</sequence>
<comment type="similarity">
    <text evidence="1">Belongs to the histone deacetylase family.</text>
</comment>
<dbReference type="CDD" id="cd11599">
    <property type="entry name" value="HDAC_classII_2"/>
    <property type="match status" value="1"/>
</dbReference>
<dbReference type="PRINTS" id="PR01270">
    <property type="entry name" value="HDASUPER"/>
</dbReference>
<evidence type="ECO:0000313" key="4">
    <source>
        <dbReference type="Proteomes" id="UP000321523"/>
    </source>
</evidence>
<dbReference type="InterPro" id="IPR023696">
    <property type="entry name" value="Ureohydrolase_dom_sf"/>
</dbReference>